<evidence type="ECO:0000313" key="1">
    <source>
        <dbReference type="EMBL" id="CAF1605168.1"/>
    </source>
</evidence>
<reference evidence="1" key="1">
    <citation type="submission" date="2021-02" db="EMBL/GenBank/DDBJ databases">
        <authorList>
            <person name="Nowell W R."/>
        </authorList>
    </citation>
    <scope>NUCLEOTIDE SEQUENCE</scope>
</reference>
<dbReference type="AlphaFoldDB" id="A0A8S2G1F8"/>
<dbReference type="Pfam" id="PF15882">
    <property type="entry name" value="DUF4735"/>
    <property type="match status" value="1"/>
</dbReference>
<evidence type="ECO:0000313" key="3">
    <source>
        <dbReference type="Proteomes" id="UP000677228"/>
    </source>
</evidence>
<dbReference type="GO" id="GO:0005829">
    <property type="term" value="C:cytosol"/>
    <property type="evidence" value="ECO:0007669"/>
    <property type="project" value="TreeGrafter"/>
</dbReference>
<feature type="non-terminal residue" evidence="1">
    <location>
        <position position="1"/>
    </location>
</feature>
<accession>A0A8S2G1F8</accession>
<evidence type="ECO:0000313" key="2">
    <source>
        <dbReference type="EMBL" id="CAF4415811.1"/>
    </source>
</evidence>
<proteinExistence type="predicted"/>
<dbReference type="GO" id="GO:0016020">
    <property type="term" value="C:membrane"/>
    <property type="evidence" value="ECO:0007669"/>
    <property type="project" value="TreeGrafter"/>
</dbReference>
<protein>
    <submittedName>
        <fullName evidence="1">Uncharacterized protein</fullName>
    </submittedName>
</protein>
<comment type="caution">
    <text evidence="1">The sequence shown here is derived from an EMBL/GenBank/DDBJ whole genome shotgun (WGS) entry which is preliminary data.</text>
</comment>
<gene>
    <name evidence="1" type="ORF">OVA965_LOCUS42334</name>
    <name evidence="2" type="ORF">TMI583_LOCUS44216</name>
</gene>
<dbReference type="InterPro" id="IPR031751">
    <property type="entry name" value="DUF4735"/>
</dbReference>
<dbReference type="EMBL" id="CAJNOK010051619">
    <property type="protein sequence ID" value="CAF1605168.1"/>
    <property type="molecule type" value="Genomic_DNA"/>
</dbReference>
<dbReference type="Proteomes" id="UP000677228">
    <property type="component" value="Unassembled WGS sequence"/>
</dbReference>
<dbReference type="PANTHER" id="PTHR33539:SF1">
    <property type="entry name" value="UPF0764 PROTEIN C16ORF89"/>
    <property type="match status" value="1"/>
</dbReference>
<sequence>DVYGIRLAQGHLFLPNDYLTKSNSQYTDDNLYIKTLADKIDLIANKSLAEVKINPFDYYNLFVLVVSKSFICEYKQRSTHEHLIRQDNLDSRFNENVSDECFAEVLGTISETNTKECIIDEHCWKMMTTDNP</sequence>
<dbReference type="PANTHER" id="PTHR33539">
    <property type="entry name" value="UPF0764 PROTEIN C16ORF89"/>
    <property type="match status" value="1"/>
</dbReference>
<dbReference type="Proteomes" id="UP000682733">
    <property type="component" value="Unassembled WGS sequence"/>
</dbReference>
<name>A0A8S2G1F8_9BILA</name>
<dbReference type="EMBL" id="CAJOBA010075575">
    <property type="protein sequence ID" value="CAF4415811.1"/>
    <property type="molecule type" value="Genomic_DNA"/>
</dbReference>
<organism evidence="1 3">
    <name type="scientific">Didymodactylos carnosus</name>
    <dbReference type="NCBI Taxonomy" id="1234261"/>
    <lineage>
        <taxon>Eukaryota</taxon>
        <taxon>Metazoa</taxon>
        <taxon>Spiralia</taxon>
        <taxon>Gnathifera</taxon>
        <taxon>Rotifera</taxon>
        <taxon>Eurotatoria</taxon>
        <taxon>Bdelloidea</taxon>
        <taxon>Philodinida</taxon>
        <taxon>Philodinidae</taxon>
        <taxon>Didymodactylos</taxon>
    </lineage>
</organism>